<keyword evidence="5" id="KW-1185">Reference proteome</keyword>
<protein>
    <submittedName>
        <fullName evidence="4">Seryl-tRNA synthetase</fullName>
    </submittedName>
</protein>
<dbReference type="Pfam" id="PF05065">
    <property type="entry name" value="Phage_capsid"/>
    <property type="match status" value="1"/>
</dbReference>
<evidence type="ECO:0000313" key="5">
    <source>
        <dbReference type="Proteomes" id="UP000011182"/>
    </source>
</evidence>
<evidence type="ECO:0000313" key="4">
    <source>
        <dbReference type="EMBL" id="ELS62191.1"/>
    </source>
</evidence>
<accession>A0A9W5PE11</accession>
<name>A0A9W5PE11_9BACI</name>
<evidence type="ECO:0000256" key="2">
    <source>
        <dbReference type="SAM" id="MobiDB-lite"/>
    </source>
</evidence>
<dbReference type="NCBIfam" id="TIGR01554">
    <property type="entry name" value="major_cap_HK97"/>
    <property type="match status" value="1"/>
</dbReference>
<comment type="caution">
    <text evidence="4">The sequence shown here is derived from an EMBL/GenBank/DDBJ whole genome shotgun (WGS) entry which is preliminary data.</text>
</comment>
<dbReference type="Proteomes" id="UP000011182">
    <property type="component" value="Unassembled WGS sequence"/>
</dbReference>
<proteinExistence type="predicted"/>
<dbReference type="AlphaFoldDB" id="A0A9W5PE11"/>
<feature type="domain" description="Phage capsid-like C-terminal" evidence="3">
    <location>
        <begin position="157"/>
        <end position="375"/>
    </location>
</feature>
<sequence length="401" mass="44202">MLTEKIKELRSQVTKKQTAINTKITEAQKRAEEDKLDEATALKGEITSMKEELDALQKKLAEYEELAGLKPENPAPAGGKEEDDEEKRSMHGGGFRTIIKPGKTEEVRAFEEFLRSKGEKRDGLKSDGAEAIIPIEVLTTPQREPEDVVDLGEIVNKVPVKTASGSYPVLANADTKLVSVAELEKNPELAKPKFNKVPWAVETYRGQLPISQEAIDDAAVDLTAIVAEHLQQVKRNTKNDIVAKVLRSFPQKAVTGTDELKKIFNVDLKQAYKRDIVATASAFQFLDTLKDKNGQYILQQSISSPSGKSLFGRPVSTVDDTILGEKDGDAVMFIGDLKKAVFFANRVEATAKWVENDIYGQVLSLAVRFDVKKADEKAGYFVTINQTTTSTEDQSAVDVGQ</sequence>
<dbReference type="SUPFAM" id="SSF56563">
    <property type="entry name" value="Major capsid protein gp5"/>
    <property type="match status" value="1"/>
</dbReference>
<dbReference type="EMBL" id="AMXN01000002">
    <property type="protein sequence ID" value="ELS62191.1"/>
    <property type="molecule type" value="Genomic_DNA"/>
</dbReference>
<dbReference type="InterPro" id="IPR054612">
    <property type="entry name" value="Phage_capsid-like_C"/>
</dbReference>
<dbReference type="InterPro" id="IPR024455">
    <property type="entry name" value="Phage_capsid"/>
</dbReference>
<dbReference type="RefSeq" id="WP_003237407.1">
    <property type="nucleotide sequence ID" value="NZ_AMXN01000002.1"/>
</dbReference>
<evidence type="ECO:0000256" key="1">
    <source>
        <dbReference type="ARBA" id="ARBA00004328"/>
    </source>
</evidence>
<organism evidence="4 5">
    <name type="scientific">Bacillus inaquosorum KCTC 13429</name>
    <dbReference type="NCBI Taxonomy" id="1236548"/>
    <lineage>
        <taxon>Bacteria</taxon>
        <taxon>Bacillati</taxon>
        <taxon>Bacillota</taxon>
        <taxon>Bacilli</taxon>
        <taxon>Bacillales</taxon>
        <taxon>Bacillaceae</taxon>
        <taxon>Bacillus</taxon>
    </lineage>
</organism>
<gene>
    <name evidence="4" type="ORF">BSI_12700</name>
</gene>
<feature type="region of interest" description="Disordered" evidence="2">
    <location>
        <begin position="64"/>
        <end position="98"/>
    </location>
</feature>
<comment type="subcellular location">
    <subcellularLocation>
        <location evidence="1">Virion</location>
    </subcellularLocation>
</comment>
<evidence type="ECO:0000259" key="3">
    <source>
        <dbReference type="Pfam" id="PF05065"/>
    </source>
</evidence>
<reference evidence="4 5" key="1">
    <citation type="journal article" date="2014" name="Syst. Appl. Microbiol.">
        <title>Genomic insights into the taxonomic status of the three subspecies of Bacillus subtilis.</title>
        <authorList>
            <person name="Yi H."/>
            <person name="Chun J."/>
            <person name="Cha C.J."/>
        </authorList>
    </citation>
    <scope>NUCLEOTIDE SEQUENCE [LARGE SCALE GENOMIC DNA]</scope>
    <source>
        <strain evidence="4 5">KCTC 13429</strain>
    </source>
</reference>